<dbReference type="Proteomes" id="UP001204144">
    <property type="component" value="Unassembled WGS sequence"/>
</dbReference>
<feature type="signal peptide" evidence="4">
    <location>
        <begin position="1"/>
        <end position="19"/>
    </location>
</feature>
<evidence type="ECO:0000256" key="3">
    <source>
        <dbReference type="ARBA" id="ARBA00023237"/>
    </source>
</evidence>
<evidence type="ECO:0000259" key="5">
    <source>
        <dbReference type="Pfam" id="PF07715"/>
    </source>
</evidence>
<sequence length="723" mass="80883">MKKLFTFLITILAIISAHAQTVVSGKITDKKGEILPFANIALEGTYDGASADENGKFSFSTDEKGTKKLLVTMVGFLNAQKEIQLNGQRVEVEIKLEETINALNAVVVTAGMFEASDEKKMVMLKPLDIVTTAGGNADIVSVMQLLPGANRVGEREGLFVRGGSANETKTVIDGMIVQNPFFSSTPDVPQRGRFDPFMFKGTAFSTGGYSALYGQALSSVLLLNTQDKLGENTSTTASLNLASAAISHTHKGWFTGSLYYSNITPLIKLMENNYDFEKVPQGIGASVSVNENFKNNSSLKIYGTFADNRSAINLPNYDAENTKYLFDNKNQNAFTNASYRQTYKDGLWVLNSGVSYSKNIDNLKIADLKADRIDERTQLRAVMSRLYGNNRSSTFNFGAETHWINVSNQFEQNLAALKDHYTAVFAESEMFASPKLAVRLGARAEYSSAIGKYNAVPRISMAYKTGKYSQVSLAGGRFYQNPDKEYLYLNKNLGFESSDHIIANYQIMKLGRTFRTEVFYKKYDNLVVEKGQIFDPNPYRFPTGQTDNSGNGFAQGFDMFFRDQKSLKNGDVWVTYSFLDTERYFRNYPKSVMPYFASKHNMSVVYKQFFTKISTNVGLTFSHASGRPVYGIDDDFGKVEMTKAYQNVSFMASKIKQTANSFIVFYAIVDNVLARNNVFGYRYSADGTKRYEVNPPMKRMIFFGVSWTFGKLNGRSKEADLNF</sequence>
<dbReference type="EMBL" id="RJUF01000194">
    <property type="protein sequence ID" value="MCP9765956.1"/>
    <property type="molecule type" value="Genomic_DNA"/>
</dbReference>
<dbReference type="SUPFAM" id="SSF56935">
    <property type="entry name" value="Porins"/>
    <property type="match status" value="1"/>
</dbReference>
<dbReference type="AlphaFoldDB" id="A0AAE3H824"/>
<keyword evidence="3" id="KW-0998">Cell outer membrane</keyword>
<keyword evidence="2" id="KW-0472">Membrane</keyword>
<evidence type="ECO:0000313" key="6">
    <source>
        <dbReference type="EMBL" id="MCP9765956.1"/>
    </source>
</evidence>
<dbReference type="Pfam" id="PF07715">
    <property type="entry name" value="Plug"/>
    <property type="match status" value="1"/>
</dbReference>
<dbReference type="Gene3D" id="2.40.170.20">
    <property type="entry name" value="TonB-dependent receptor, beta-barrel domain"/>
    <property type="match status" value="1"/>
</dbReference>
<dbReference type="InterPro" id="IPR036942">
    <property type="entry name" value="Beta-barrel_TonB_sf"/>
</dbReference>
<comment type="subcellular location">
    <subcellularLocation>
        <location evidence="1">Cell outer membrane</location>
    </subcellularLocation>
</comment>
<dbReference type="InterPro" id="IPR012910">
    <property type="entry name" value="Plug_dom"/>
</dbReference>
<comment type="caution">
    <text evidence="6">The sequence shown here is derived from an EMBL/GenBank/DDBJ whole genome shotgun (WGS) entry which is preliminary data.</text>
</comment>
<keyword evidence="6" id="KW-0675">Receptor</keyword>
<proteinExistence type="predicted"/>
<dbReference type="RefSeq" id="WP_255039665.1">
    <property type="nucleotide sequence ID" value="NZ_RJUF01000194.1"/>
</dbReference>
<feature type="domain" description="TonB-dependent receptor plug" evidence="5">
    <location>
        <begin position="135"/>
        <end position="215"/>
    </location>
</feature>
<dbReference type="Gene3D" id="2.60.40.1120">
    <property type="entry name" value="Carboxypeptidase-like, regulatory domain"/>
    <property type="match status" value="1"/>
</dbReference>
<dbReference type="InterPro" id="IPR008969">
    <property type="entry name" value="CarboxyPept-like_regulatory"/>
</dbReference>
<accession>A0AAE3H824</accession>
<gene>
    <name evidence="6" type="ORF">EGI31_23720</name>
</gene>
<name>A0AAE3H824_9BACT</name>
<evidence type="ECO:0000256" key="4">
    <source>
        <dbReference type="SAM" id="SignalP"/>
    </source>
</evidence>
<evidence type="ECO:0000313" key="7">
    <source>
        <dbReference type="Proteomes" id="UP001204144"/>
    </source>
</evidence>
<dbReference type="GO" id="GO:0009279">
    <property type="term" value="C:cell outer membrane"/>
    <property type="evidence" value="ECO:0007669"/>
    <property type="project" value="UniProtKB-SubCell"/>
</dbReference>
<protein>
    <submittedName>
        <fullName evidence="6">TonB-dependent receptor</fullName>
    </submittedName>
</protein>
<dbReference type="InterPro" id="IPR037066">
    <property type="entry name" value="Plug_dom_sf"/>
</dbReference>
<dbReference type="Gene3D" id="2.170.130.10">
    <property type="entry name" value="TonB-dependent receptor, plug domain"/>
    <property type="match status" value="1"/>
</dbReference>
<organism evidence="6 7">
    <name type="scientific">Lacihabitans soyangensis</name>
    <dbReference type="NCBI Taxonomy" id="869394"/>
    <lineage>
        <taxon>Bacteria</taxon>
        <taxon>Pseudomonadati</taxon>
        <taxon>Bacteroidota</taxon>
        <taxon>Cytophagia</taxon>
        <taxon>Cytophagales</taxon>
        <taxon>Leadbetterellaceae</taxon>
        <taxon>Lacihabitans</taxon>
    </lineage>
</organism>
<evidence type="ECO:0000256" key="1">
    <source>
        <dbReference type="ARBA" id="ARBA00004442"/>
    </source>
</evidence>
<feature type="chain" id="PRO_5042201622" evidence="4">
    <location>
        <begin position="20"/>
        <end position="723"/>
    </location>
</feature>
<keyword evidence="7" id="KW-1185">Reference proteome</keyword>
<dbReference type="Pfam" id="PF13715">
    <property type="entry name" value="CarbopepD_reg_2"/>
    <property type="match status" value="1"/>
</dbReference>
<keyword evidence="4" id="KW-0732">Signal</keyword>
<reference evidence="6 7" key="1">
    <citation type="submission" date="2018-11" db="EMBL/GenBank/DDBJ databases">
        <title>Novel bacteria species description.</title>
        <authorList>
            <person name="Han J.-H."/>
        </authorList>
    </citation>
    <scope>NUCLEOTIDE SEQUENCE [LARGE SCALE GENOMIC DNA]</scope>
    <source>
        <strain evidence="6 7">KCTC23259</strain>
    </source>
</reference>
<evidence type="ECO:0000256" key="2">
    <source>
        <dbReference type="ARBA" id="ARBA00023136"/>
    </source>
</evidence>
<dbReference type="SUPFAM" id="SSF49464">
    <property type="entry name" value="Carboxypeptidase regulatory domain-like"/>
    <property type="match status" value="1"/>
</dbReference>